<evidence type="ECO:0000313" key="2">
    <source>
        <dbReference type="Proteomes" id="UP001218218"/>
    </source>
</evidence>
<keyword evidence="2" id="KW-1185">Reference proteome</keyword>
<proteinExistence type="predicted"/>
<protein>
    <submittedName>
        <fullName evidence="1">Uncharacterized protein</fullName>
    </submittedName>
</protein>
<dbReference type="AlphaFoldDB" id="A0AAD6ZCC9"/>
<accession>A0AAD6ZCC9</accession>
<evidence type="ECO:0000313" key="1">
    <source>
        <dbReference type="EMBL" id="KAJ7315310.1"/>
    </source>
</evidence>
<name>A0AAD6ZCC9_9AGAR</name>
<gene>
    <name evidence="1" type="ORF">DFH08DRAFT_942868</name>
</gene>
<reference evidence="1" key="1">
    <citation type="submission" date="2023-03" db="EMBL/GenBank/DDBJ databases">
        <title>Massive genome expansion in bonnet fungi (Mycena s.s.) driven by repeated elements and novel gene families across ecological guilds.</title>
        <authorList>
            <consortium name="Lawrence Berkeley National Laboratory"/>
            <person name="Harder C.B."/>
            <person name="Miyauchi S."/>
            <person name="Viragh M."/>
            <person name="Kuo A."/>
            <person name="Thoen E."/>
            <person name="Andreopoulos B."/>
            <person name="Lu D."/>
            <person name="Skrede I."/>
            <person name="Drula E."/>
            <person name="Henrissat B."/>
            <person name="Morin E."/>
            <person name="Kohler A."/>
            <person name="Barry K."/>
            <person name="LaButti K."/>
            <person name="Morin E."/>
            <person name="Salamov A."/>
            <person name="Lipzen A."/>
            <person name="Mereny Z."/>
            <person name="Hegedus B."/>
            <person name="Baldrian P."/>
            <person name="Stursova M."/>
            <person name="Weitz H."/>
            <person name="Taylor A."/>
            <person name="Grigoriev I.V."/>
            <person name="Nagy L.G."/>
            <person name="Martin F."/>
            <person name="Kauserud H."/>
        </authorList>
    </citation>
    <scope>NUCLEOTIDE SEQUENCE</scope>
    <source>
        <strain evidence="1">CBHHK002</strain>
    </source>
</reference>
<comment type="caution">
    <text evidence="1">The sequence shown here is derived from an EMBL/GenBank/DDBJ whole genome shotgun (WGS) entry which is preliminary data.</text>
</comment>
<sequence>MPQVSEGLVTPAQLASWTQNRVLELCPLRRLPDTCIKEGTRDHRRPQPTLRRDGEYFLHERWLALPEERHRLPEKRKLQRRTYFVVQEQVNNFPGVPPLDTSLRGEVHASTAAICATRLRSARHGCDLCAQIADLLDIPVRREPYLGQPPPTPLDKPYVSAAFAVSTNRLFRQTTPPAGTDPSPQHPFPDALKRGSLPCVQSVTCKCTLRQAVHLEASEAEILVFLYARWPFKFGISTLLPSYQPKYPRGSFSLGSIPALPPWLFYSCSTSRFSPLVVHTGDRRSRILKRFNAPFFVSDDVVYTWSKLGSRTKPIEQGTVFFVPAITI</sequence>
<dbReference type="EMBL" id="JARIHO010000062">
    <property type="protein sequence ID" value="KAJ7315310.1"/>
    <property type="molecule type" value="Genomic_DNA"/>
</dbReference>
<dbReference type="Proteomes" id="UP001218218">
    <property type="component" value="Unassembled WGS sequence"/>
</dbReference>
<organism evidence="1 2">
    <name type="scientific">Mycena albidolilacea</name>
    <dbReference type="NCBI Taxonomy" id="1033008"/>
    <lineage>
        <taxon>Eukaryota</taxon>
        <taxon>Fungi</taxon>
        <taxon>Dikarya</taxon>
        <taxon>Basidiomycota</taxon>
        <taxon>Agaricomycotina</taxon>
        <taxon>Agaricomycetes</taxon>
        <taxon>Agaricomycetidae</taxon>
        <taxon>Agaricales</taxon>
        <taxon>Marasmiineae</taxon>
        <taxon>Mycenaceae</taxon>
        <taxon>Mycena</taxon>
    </lineage>
</organism>